<gene>
    <name evidence="2" type="ORF">SAMN05216167_101296</name>
</gene>
<dbReference type="EMBL" id="FOLQ01000001">
    <property type="protein sequence ID" value="SFC02156.1"/>
    <property type="molecule type" value="Genomic_DNA"/>
</dbReference>
<dbReference type="RefSeq" id="WP_093822685.1">
    <property type="nucleotide sequence ID" value="NZ_FOLQ01000001.1"/>
</dbReference>
<dbReference type="OrthoDB" id="9112061at2"/>
<dbReference type="InterPro" id="IPR029058">
    <property type="entry name" value="AB_hydrolase_fold"/>
</dbReference>
<dbReference type="PANTHER" id="PTHR37017">
    <property type="entry name" value="AB HYDROLASE-1 DOMAIN-CONTAINING PROTEIN-RELATED"/>
    <property type="match status" value="1"/>
</dbReference>
<dbReference type="Pfam" id="PF12697">
    <property type="entry name" value="Abhydrolase_6"/>
    <property type="match status" value="1"/>
</dbReference>
<evidence type="ECO:0000313" key="2">
    <source>
        <dbReference type="EMBL" id="SFC02156.1"/>
    </source>
</evidence>
<sequence length="261" mass="27738">MWRINRIALGALLSIVITFYQIEEVAAQSSATGVKNVVLIHGAFADGSSWAKVIPLLEARGLHVVAVQNPLSSLEDDVAAAKRAIALQNGPVLLIGHSWGGVVISQAGTDPKVAGLVYVAAFAPDDNESLVDASKAFPPTPGLAEAKPDAAGFLALTAKGIHEDFCPDLPLAERKIVLATQGPWAASCTTAKISKAAWKVKPSWYIVASEDRMINPDLERKFARTMKATTLEVKASHVPMLSQPKQVADFISEAARKVSPQ</sequence>
<proteinExistence type="predicted"/>
<reference evidence="2 3" key="1">
    <citation type="submission" date="2016-10" db="EMBL/GenBank/DDBJ databases">
        <authorList>
            <person name="de Groot N.N."/>
        </authorList>
    </citation>
    <scope>NUCLEOTIDE SEQUENCE [LARGE SCALE GENOMIC DNA]</scope>
    <source>
        <strain evidence="2 3">DSM 26130</strain>
    </source>
</reference>
<dbReference type="SUPFAM" id="SSF53474">
    <property type="entry name" value="alpha/beta-Hydrolases"/>
    <property type="match status" value="1"/>
</dbReference>
<dbReference type="Proteomes" id="UP000198598">
    <property type="component" value="Unassembled WGS sequence"/>
</dbReference>
<feature type="domain" description="AB hydrolase-1" evidence="1">
    <location>
        <begin position="37"/>
        <end position="249"/>
    </location>
</feature>
<dbReference type="InterPro" id="IPR000073">
    <property type="entry name" value="AB_hydrolase_1"/>
</dbReference>
<dbReference type="Gene3D" id="3.40.50.1820">
    <property type="entry name" value="alpha/beta hydrolase"/>
    <property type="match status" value="1"/>
</dbReference>
<dbReference type="AlphaFoldDB" id="A0A1I1FT24"/>
<accession>A0A1I1FT24</accession>
<dbReference type="PANTHER" id="PTHR37017:SF11">
    <property type="entry name" value="ESTERASE_LIPASE_THIOESTERASE DOMAIN-CONTAINING PROTEIN"/>
    <property type="match status" value="1"/>
</dbReference>
<keyword evidence="3" id="KW-1185">Reference proteome</keyword>
<protein>
    <submittedName>
        <fullName evidence="2">Pimeloyl-ACP methyl ester carboxylesterase</fullName>
    </submittedName>
</protein>
<name>A0A1I1FT24_9BACT</name>
<evidence type="ECO:0000313" key="3">
    <source>
        <dbReference type="Proteomes" id="UP000198598"/>
    </source>
</evidence>
<evidence type="ECO:0000259" key="1">
    <source>
        <dbReference type="Pfam" id="PF12697"/>
    </source>
</evidence>
<dbReference type="InterPro" id="IPR052897">
    <property type="entry name" value="Sec-Metab_Biosynth_Hydrolase"/>
</dbReference>
<organism evidence="2 3">
    <name type="scientific">Spirosoma endophyticum</name>
    <dbReference type="NCBI Taxonomy" id="662367"/>
    <lineage>
        <taxon>Bacteria</taxon>
        <taxon>Pseudomonadati</taxon>
        <taxon>Bacteroidota</taxon>
        <taxon>Cytophagia</taxon>
        <taxon>Cytophagales</taxon>
        <taxon>Cytophagaceae</taxon>
        <taxon>Spirosoma</taxon>
    </lineage>
</organism>
<dbReference type="STRING" id="662367.SAMN05216167_101296"/>